<dbReference type="RefSeq" id="WP_230497625.1">
    <property type="nucleotide sequence ID" value="NZ_CAKJTG010000019.1"/>
</dbReference>
<reference evidence="1" key="1">
    <citation type="submission" date="2021-10" db="EMBL/GenBank/DDBJ databases">
        <authorList>
            <person name="Criscuolo A."/>
        </authorList>
    </citation>
    <scope>NUCLEOTIDE SEQUENCE</scope>
    <source>
        <strain evidence="1">CIP111885</strain>
    </source>
</reference>
<dbReference type="EMBL" id="CAKJTG010000019">
    <property type="protein sequence ID" value="CAG9609388.1"/>
    <property type="molecule type" value="Genomic_DNA"/>
</dbReference>
<accession>A0A9C7GBP9</accession>
<protein>
    <submittedName>
        <fullName evidence="1">Uncharacterized protein</fullName>
    </submittedName>
</protein>
<evidence type="ECO:0000313" key="2">
    <source>
        <dbReference type="Proteomes" id="UP000789845"/>
    </source>
</evidence>
<sequence length="238" mass="26971">MYRVILGFLVFILLCGSGKAYAVERVVIRSITVDNPDKVNENIYLLADKYGADYKNFTVQVGDFGRSLYNFPNWYHYSYEPKLYKEDLNGDKLEDILIELVTGAGTSVSTKAIHILNQGYADFYDFHKVPVEPIADAVKRLVKMDQKGDKITVVIGKKKYVVDYSRFGYYTPVDRPGYGSIEGYEPKGGILYGTTNVFVTIPEAYIGGLTVKYAWDGKMYKGKSVIFEKAPYKESRSK</sequence>
<dbReference type="Proteomes" id="UP000789845">
    <property type="component" value="Unassembled WGS sequence"/>
</dbReference>
<organism evidence="1 2">
    <name type="scientific">Pseudoneobacillus rhizosphaerae</name>
    <dbReference type="NCBI Taxonomy" id="2880968"/>
    <lineage>
        <taxon>Bacteria</taxon>
        <taxon>Bacillati</taxon>
        <taxon>Bacillota</taxon>
        <taxon>Bacilli</taxon>
        <taxon>Bacillales</taxon>
        <taxon>Bacillaceae</taxon>
        <taxon>Pseudoneobacillus</taxon>
    </lineage>
</organism>
<name>A0A9C7GBP9_9BACI</name>
<gene>
    <name evidence="1" type="ORF">NEOCIP111885_03130</name>
</gene>
<evidence type="ECO:0000313" key="1">
    <source>
        <dbReference type="EMBL" id="CAG9609388.1"/>
    </source>
</evidence>
<proteinExistence type="predicted"/>
<dbReference type="AlphaFoldDB" id="A0A9C7GBP9"/>
<comment type="caution">
    <text evidence="1">The sequence shown here is derived from an EMBL/GenBank/DDBJ whole genome shotgun (WGS) entry which is preliminary data.</text>
</comment>
<keyword evidence="2" id="KW-1185">Reference proteome</keyword>